<comment type="subcellular location">
    <subcellularLocation>
        <location evidence="1">Cell membrane</location>
        <topology evidence="1">Multi-pass membrane protein</topology>
    </subcellularLocation>
</comment>
<dbReference type="AlphaFoldDB" id="A0A0N9I6H8"/>
<evidence type="ECO:0000256" key="1">
    <source>
        <dbReference type="ARBA" id="ARBA00004651"/>
    </source>
</evidence>
<dbReference type="Proteomes" id="UP000063699">
    <property type="component" value="Chromosome"/>
</dbReference>
<reference evidence="8 9" key="1">
    <citation type="submission" date="2015-07" db="EMBL/GenBank/DDBJ databases">
        <title>Genome sequencing of Kibdelosporangium phytohabitans.</title>
        <authorList>
            <person name="Qin S."/>
            <person name="Xing K."/>
        </authorList>
    </citation>
    <scope>NUCLEOTIDE SEQUENCE [LARGE SCALE GENOMIC DNA]</scope>
    <source>
        <strain evidence="8 9">KLBMP1111</strain>
    </source>
</reference>
<dbReference type="OrthoDB" id="2810795at2"/>
<dbReference type="PANTHER" id="PTHR43124">
    <property type="entry name" value="PURINE EFFLUX PUMP PBUE"/>
    <property type="match status" value="1"/>
</dbReference>
<keyword evidence="2" id="KW-1003">Cell membrane</keyword>
<dbReference type="EMBL" id="CP012752">
    <property type="protein sequence ID" value="ALG11291.1"/>
    <property type="molecule type" value="Genomic_DNA"/>
</dbReference>
<dbReference type="InterPro" id="IPR020846">
    <property type="entry name" value="MFS_dom"/>
</dbReference>
<evidence type="ECO:0000256" key="2">
    <source>
        <dbReference type="ARBA" id="ARBA00022475"/>
    </source>
</evidence>
<evidence type="ECO:0000256" key="5">
    <source>
        <dbReference type="ARBA" id="ARBA00023136"/>
    </source>
</evidence>
<dbReference type="PROSITE" id="PS51257">
    <property type="entry name" value="PROKAR_LIPOPROTEIN"/>
    <property type="match status" value="1"/>
</dbReference>
<feature type="transmembrane region" description="Helical" evidence="6">
    <location>
        <begin position="79"/>
        <end position="103"/>
    </location>
</feature>
<keyword evidence="5 6" id="KW-0472">Membrane</keyword>
<dbReference type="KEGG" id="kphy:AOZ06_34370"/>
<gene>
    <name evidence="8" type="ORF">AOZ06_34370</name>
</gene>
<feature type="transmembrane region" description="Helical" evidence="6">
    <location>
        <begin position="48"/>
        <end position="72"/>
    </location>
</feature>
<keyword evidence="9" id="KW-1185">Reference proteome</keyword>
<feature type="transmembrane region" description="Helical" evidence="6">
    <location>
        <begin position="171"/>
        <end position="192"/>
    </location>
</feature>
<evidence type="ECO:0000313" key="9">
    <source>
        <dbReference type="Proteomes" id="UP000063699"/>
    </source>
</evidence>
<feature type="transmembrane region" description="Helical" evidence="6">
    <location>
        <begin position="277"/>
        <end position="296"/>
    </location>
</feature>
<dbReference type="GO" id="GO:0022857">
    <property type="term" value="F:transmembrane transporter activity"/>
    <property type="evidence" value="ECO:0007669"/>
    <property type="project" value="InterPro"/>
</dbReference>
<accession>A0A0N9I6H8</accession>
<dbReference type="RefSeq" id="WP_054293192.1">
    <property type="nucleotide sequence ID" value="NZ_CP012752.1"/>
</dbReference>
<feature type="domain" description="Major facilitator superfamily (MFS) profile" evidence="7">
    <location>
        <begin position="14"/>
        <end position="393"/>
    </location>
</feature>
<evidence type="ECO:0000256" key="3">
    <source>
        <dbReference type="ARBA" id="ARBA00022692"/>
    </source>
</evidence>
<evidence type="ECO:0000259" key="7">
    <source>
        <dbReference type="PROSITE" id="PS50850"/>
    </source>
</evidence>
<sequence>MVADVRSRTLPVLGLAALALGSFAIGCTEFAAVALLPQVAADLGVSQAAAGQLVTLNAVAVVVGAPVLGAFFAKRPPRAVVACALGVFALAHVVAALASSYALVAATRFVSGAMFGLFLAVAFAAATRMASSGRRATAMAIVQSGITASTALGIPAGLALGRVGDAGGWRIPFFVIAGLAVLAAAATVAWLPSLRADSGGVKARIGVLRDGRVLLGLATTAVFWGGSFGGLTYLVPYLGDRVGLSSGVIIVVLALAGLLSVVGNFVGGAVADRAPAIALVTAATAAAAGIVLLFGFGDNTGVALTGLAVWQLATWSFVPVVQSRVYQLGGSRGEAAVSYAIAAFNLGIVAGAALGGIALTMGGFTAVGAVSAGFALVAIGLSVAVNAVLSRGA</sequence>
<dbReference type="PROSITE" id="PS50850">
    <property type="entry name" value="MFS"/>
    <property type="match status" value="1"/>
</dbReference>
<feature type="transmembrane region" description="Helical" evidence="6">
    <location>
        <begin position="364"/>
        <end position="389"/>
    </location>
</feature>
<keyword evidence="4 6" id="KW-1133">Transmembrane helix</keyword>
<keyword evidence="3 6" id="KW-0812">Transmembrane</keyword>
<feature type="transmembrane region" description="Helical" evidence="6">
    <location>
        <begin position="247"/>
        <end position="270"/>
    </location>
</feature>
<feature type="transmembrane region" description="Helical" evidence="6">
    <location>
        <begin position="302"/>
        <end position="321"/>
    </location>
</feature>
<feature type="transmembrane region" description="Helical" evidence="6">
    <location>
        <begin position="109"/>
        <end position="126"/>
    </location>
</feature>
<dbReference type="InterPro" id="IPR050189">
    <property type="entry name" value="MFS_Efflux_Transporters"/>
</dbReference>
<dbReference type="CDD" id="cd17324">
    <property type="entry name" value="MFS_NepI_like"/>
    <property type="match status" value="1"/>
</dbReference>
<dbReference type="InterPro" id="IPR011701">
    <property type="entry name" value="MFS"/>
</dbReference>
<feature type="transmembrane region" description="Helical" evidence="6">
    <location>
        <begin position="333"/>
        <end position="358"/>
    </location>
</feature>
<evidence type="ECO:0000313" key="8">
    <source>
        <dbReference type="EMBL" id="ALG11291.1"/>
    </source>
</evidence>
<dbReference type="STRING" id="860235.AOZ06_34370"/>
<organism evidence="8 9">
    <name type="scientific">Kibdelosporangium phytohabitans</name>
    <dbReference type="NCBI Taxonomy" id="860235"/>
    <lineage>
        <taxon>Bacteria</taxon>
        <taxon>Bacillati</taxon>
        <taxon>Actinomycetota</taxon>
        <taxon>Actinomycetes</taxon>
        <taxon>Pseudonocardiales</taxon>
        <taxon>Pseudonocardiaceae</taxon>
        <taxon>Kibdelosporangium</taxon>
    </lineage>
</organism>
<name>A0A0N9I6H8_9PSEU</name>
<feature type="transmembrane region" description="Helical" evidence="6">
    <location>
        <begin position="138"/>
        <end position="159"/>
    </location>
</feature>
<dbReference type="Pfam" id="PF07690">
    <property type="entry name" value="MFS_1"/>
    <property type="match status" value="1"/>
</dbReference>
<evidence type="ECO:0000256" key="4">
    <source>
        <dbReference type="ARBA" id="ARBA00022989"/>
    </source>
</evidence>
<dbReference type="PANTHER" id="PTHR43124:SF3">
    <property type="entry name" value="CHLORAMPHENICOL EFFLUX PUMP RV0191"/>
    <property type="match status" value="1"/>
</dbReference>
<proteinExistence type="predicted"/>
<dbReference type="GO" id="GO:0005886">
    <property type="term" value="C:plasma membrane"/>
    <property type="evidence" value="ECO:0007669"/>
    <property type="project" value="UniProtKB-SubCell"/>
</dbReference>
<protein>
    <recommendedName>
        <fullName evidence="7">Major facilitator superfamily (MFS) profile domain-containing protein</fullName>
    </recommendedName>
</protein>
<dbReference type="Gene3D" id="1.20.1250.20">
    <property type="entry name" value="MFS general substrate transporter like domains"/>
    <property type="match status" value="1"/>
</dbReference>
<feature type="transmembrane region" description="Helical" evidence="6">
    <location>
        <begin position="213"/>
        <end position="235"/>
    </location>
</feature>
<dbReference type="SUPFAM" id="SSF103473">
    <property type="entry name" value="MFS general substrate transporter"/>
    <property type="match status" value="1"/>
</dbReference>
<evidence type="ECO:0000256" key="6">
    <source>
        <dbReference type="SAM" id="Phobius"/>
    </source>
</evidence>
<dbReference type="InterPro" id="IPR036259">
    <property type="entry name" value="MFS_trans_sf"/>
</dbReference>